<dbReference type="RefSeq" id="WP_303594850.1">
    <property type="nucleotide sequence ID" value="NZ_JAUORK010000021.1"/>
</dbReference>
<protein>
    <recommendedName>
        <fullName evidence="2">uroporphyrinogen-III C-methyltransferase</fullName>
        <ecNumber evidence="2">2.1.1.107</ecNumber>
    </recommendedName>
</protein>
<evidence type="ECO:0000256" key="6">
    <source>
        <dbReference type="ARBA" id="ARBA00023244"/>
    </source>
</evidence>
<feature type="domain" description="Tetrapyrrole methylase" evidence="9">
    <location>
        <begin position="67"/>
        <end position="275"/>
    </location>
</feature>
<accession>A0AAP4U182</accession>
<dbReference type="EC" id="2.1.1.107" evidence="2"/>
<dbReference type="InterPro" id="IPR003043">
    <property type="entry name" value="Uropor_MeTrfase_CS"/>
</dbReference>
<evidence type="ECO:0000256" key="5">
    <source>
        <dbReference type="ARBA" id="ARBA00022691"/>
    </source>
</evidence>
<reference evidence="10" key="1">
    <citation type="submission" date="2023-07" db="EMBL/GenBank/DDBJ databases">
        <title>Genome content predicts the carbon catabolic preferences of heterotrophic bacteria.</title>
        <authorList>
            <person name="Gralka M."/>
        </authorList>
    </citation>
    <scope>NUCLEOTIDE SEQUENCE</scope>
    <source>
        <strain evidence="10">C2R13</strain>
    </source>
</reference>
<keyword evidence="5" id="KW-0949">S-adenosyl-L-methionine</keyword>
<keyword evidence="3 10" id="KW-0489">Methyltransferase</keyword>
<dbReference type="PANTHER" id="PTHR45790:SF1">
    <property type="entry name" value="SIROHEME SYNTHASE"/>
    <property type="match status" value="1"/>
</dbReference>
<name>A0AAP4U182_9GAMM</name>
<evidence type="ECO:0000256" key="8">
    <source>
        <dbReference type="ARBA" id="ARBA00060548"/>
    </source>
</evidence>
<evidence type="ECO:0000256" key="3">
    <source>
        <dbReference type="ARBA" id="ARBA00022603"/>
    </source>
</evidence>
<dbReference type="SUPFAM" id="SSF53790">
    <property type="entry name" value="Tetrapyrrole methylase"/>
    <property type="match status" value="1"/>
</dbReference>
<dbReference type="Gene3D" id="3.30.950.10">
    <property type="entry name" value="Methyltransferase, Cobalt-precorrin-4 Transmethylase, Domain 2"/>
    <property type="match status" value="1"/>
</dbReference>
<comment type="caution">
    <text evidence="10">The sequence shown here is derived from an EMBL/GenBank/DDBJ whole genome shotgun (WGS) entry which is preliminary data.</text>
</comment>
<dbReference type="Pfam" id="PF00590">
    <property type="entry name" value="TP_methylase"/>
    <property type="match status" value="1"/>
</dbReference>
<dbReference type="PROSITE" id="PS00839">
    <property type="entry name" value="SUMT_1"/>
    <property type="match status" value="1"/>
</dbReference>
<evidence type="ECO:0000313" key="11">
    <source>
        <dbReference type="Proteomes" id="UP001170481"/>
    </source>
</evidence>
<dbReference type="AlphaFoldDB" id="A0AAP4U182"/>
<keyword evidence="6" id="KW-0627">Porphyrin biosynthesis</keyword>
<evidence type="ECO:0000313" key="10">
    <source>
        <dbReference type="EMBL" id="MDO6673197.1"/>
    </source>
</evidence>
<dbReference type="Proteomes" id="UP001170481">
    <property type="component" value="Unassembled WGS sequence"/>
</dbReference>
<dbReference type="InterPro" id="IPR050161">
    <property type="entry name" value="Siro_Cobalamin_biosynth"/>
</dbReference>
<proteinExistence type="inferred from homology"/>
<evidence type="ECO:0000256" key="2">
    <source>
        <dbReference type="ARBA" id="ARBA00012162"/>
    </source>
</evidence>
<dbReference type="InterPro" id="IPR014777">
    <property type="entry name" value="4pyrrole_Mease_sub1"/>
</dbReference>
<comment type="pathway">
    <text evidence="8">Cofactor biosynthesis; adenosylcobalamin biosynthesis; precorrin-2 from uroporphyrinogen III: step 1/1.</text>
</comment>
<dbReference type="GO" id="GO:0032259">
    <property type="term" value="P:methylation"/>
    <property type="evidence" value="ECO:0007669"/>
    <property type="project" value="UniProtKB-KW"/>
</dbReference>
<gene>
    <name evidence="10" type="primary">cobA</name>
    <name evidence="10" type="ORF">Q4535_13865</name>
</gene>
<evidence type="ECO:0000256" key="4">
    <source>
        <dbReference type="ARBA" id="ARBA00022679"/>
    </source>
</evidence>
<dbReference type="Gene3D" id="3.40.1010.10">
    <property type="entry name" value="Cobalt-precorrin-4 Transmethylase, Domain 1"/>
    <property type="match status" value="1"/>
</dbReference>
<dbReference type="InterPro" id="IPR000878">
    <property type="entry name" value="4pyrrol_Mease"/>
</dbReference>
<dbReference type="InterPro" id="IPR006366">
    <property type="entry name" value="CobA/CysG_C"/>
</dbReference>
<evidence type="ECO:0000256" key="7">
    <source>
        <dbReference type="ARBA" id="ARBA00025705"/>
    </source>
</evidence>
<evidence type="ECO:0000256" key="1">
    <source>
        <dbReference type="ARBA" id="ARBA00005879"/>
    </source>
</evidence>
<sequence>MSGLIRWKWRDLMSVSSSAESLGILMARLTDGLMSRREWRDENRHVPARSDANGISPAWEAFLPGQVALVGAGPGDPDLMTLKAWRMLNAADAVVYDRLVGDEILAQLPVHCERYYVGKVCGNHSVPQDEIGALMVRLAGEGMRVVRLKGGDPGVFGRMGEELAALDDAAITRHIVPGITAASGAAAALGMPLTDRAHAQRLRFVTAQLCSKSEQPEWQQLARRDETLLFYMGLNRLEVICDELQRHGLPADWPMMLVANASLPEQQALHGSLGNMVSRLAEHPLPTPCLIIVGSVCQMAVGRESALADAVAHAAAHVSCREAFEEAC</sequence>
<dbReference type="InterPro" id="IPR035996">
    <property type="entry name" value="4pyrrol_Methylase_sf"/>
</dbReference>
<comment type="similarity">
    <text evidence="1">Belongs to the precorrin methyltransferase family.</text>
</comment>
<dbReference type="CDD" id="cd11642">
    <property type="entry name" value="SUMT"/>
    <property type="match status" value="1"/>
</dbReference>
<comment type="pathway">
    <text evidence="7">Porphyrin-containing compound metabolism; siroheme biosynthesis; precorrin-2 from uroporphyrinogen III: step 1/1.</text>
</comment>
<dbReference type="NCBIfam" id="NF004790">
    <property type="entry name" value="PRK06136.1"/>
    <property type="match status" value="1"/>
</dbReference>
<organism evidence="10 11">
    <name type="scientific">Cobetia amphilecti</name>
    <dbReference type="NCBI Taxonomy" id="1055104"/>
    <lineage>
        <taxon>Bacteria</taxon>
        <taxon>Pseudomonadati</taxon>
        <taxon>Pseudomonadota</taxon>
        <taxon>Gammaproteobacteria</taxon>
        <taxon>Oceanospirillales</taxon>
        <taxon>Halomonadaceae</taxon>
        <taxon>Cobetia</taxon>
    </lineage>
</organism>
<dbReference type="NCBIfam" id="TIGR01469">
    <property type="entry name" value="cobA_cysG_Cterm"/>
    <property type="match status" value="1"/>
</dbReference>
<keyword evidence="4 10" id="KW-0808">Transferase</keyword>
<dbReference type="EMBL" id="JAUORK010000021">
    <property type="protein sequence ID" value="MDO6673197.1"/>
    <property type="molecule type" value="Genomic_DNA"/>
</dbReference>
<dbReference type="GO" id="GO:0004851">
    <property type="term" value="F:uroporphyrin-III C-methyltransferase activity"/>
    <property type="evidence" value="ECO:0007669"/>
    <property type="project" value="UniProtKB-EC"/>
</dbReference>
<evidence type="ECO:0000259" key="9">
    <source>
        <dbReference type="Pfam" id="PF00590"/>
    </source>
</evidence>
<dbReference type="GO" id="GO:0019354">
    <property type="term" value="P:siroheme biosynthetic process"/>
    <property type="evidence" value="ECO:0007669"/>
    <property type="project" value="InterPro"/>
</dbReference>
<dbReference type="FunFam" id="3.40.1010.10:FF:000001">
    <property type="entry name" value="Siroheme synthase"/>
    <property type="match status" value="1"/>
</dbReference>
<dbReference type="InterPro" id="IPR014776">
    <property type="entry name" value="4pyrrole_Mease_sub2"/>
</dbReference>
<dbReference type="PANTHER" id="PTHR45790">
    <property type="entry name" value="SIROHEME SYNTHASE-RELATED"/>
    <property type="match status" value="1"/>
</dbReference>